<gene>
    <name evidence="2" type="ORF">PHYSODRAFT_322319</name>
</gene>
<dbReference type="GeneID" id="20644770"/>
<dbReference type="EMBL" id="JH159151">
    <property type="protein sequence ID" value="EGZ28686.1"/>
    <property type="molecule type" value="Genomic_DNA"/>
</dbReference>
<evidence type="ECO:0000256" key="1">
    <source>
        <dbReference type="SAM" id="MobiDB-lite"/>
    </source>
</evidence>
<sequence>MHAAPGSTDQQSQGPRTSATQPGHSPSVEPAAESSQTPSAKEEPVPSTPQRLSIAKYRAAHPPKLPPAKMSEHSSSPAGEQAPRRVRNAYDDLFGSEEGEVNANPSEGDGRSPRSGHSSSRTPRSRSRSRSPPLHSFISPRSETRGSHLHPDPLRHAPPLPPRDGDDPTDPDTVSNPLDQAQRRQLEERTAPTRSNIPEALPIVNPSRRDYGFTSSEDPLKVANDWAKGLLGSYIVGPRASTTADVDERLALASAI</sequence>
<evidence type="ECO:0000313" key="3">
    <source>
        <dbReference type="Proteomes" id="UP000002640"/>
    </source>
</evidence>
<proteinExistence type="predicted"/>
<dbReference type="OMA" id="VANDWAK"/>
<name>G4YG74_PHYSP</name>
<organism evidence="2 3">
    <name type="scientific">Phytophthora sojae (strain P6497)</name>
    <name type="common">Soybean stem and root rot agent</name>
    <name type="synonym">Phytophthora megasperma f. sp. glycines</name>
    <dbReference type="NCBI Taxonomy" id="1094619"/>
    <lineage>
        <taxon>Eukaryota</taxon>
        <taxon>Sar</taxon>
        <taxon>Stramenopiles</taxon>
        <taxon>Oomycota</taxon>
        <taxon>Peronosporomycetes</taxon>
        <taxon>Peronosporales</taxon>
        <taxon>Peronosporaceae</taxon>
        <taxon>Phytophthora</taxon>
    </lineage>
</organism>
<dbReference type="InParanoid" id="G4YG74"/>
<protein>
    <submittedName>
        <fullName evidence="2">Uncharacterized protein</fullName>
    </submittedName>
</protein>
<dbReference type="AlphaFoldDB" id="G4YG74"/>
<dbReference type="RefSeq" id="XP_009515961.1">
    <property type="nucleotide sequence ID" value="XM_009517666.1"/>
</dbReference>
<keyword evidence="3" id="KW-1185">Reference proteome</keyword>
<reference evidence="2 3" key="1">
    <citation type="journal article" date="2006" name="Science">
        <title>Phytophthora genome sequences uncover evolutionary origins and mechanisms of pathogenesis.</title>
        <authorList>
            <person name="Tyler B.M."/>
            <person name="Tripathy S."/>
            <person name="Zhang X."/>
            <person name="Dehal P."/>
            <person name="Jiang R.H."/>
            <person name="Aerts A."/>
            <person name="Arredondo F.D."/>
            <person name="Baxter L."/>
            <person name="Bensasson D."/>
            <person name="Beynon J.L."/>
            <person name="Chapman J."/>
            <person name="Damasceno C.M."/>
            <person name="Dorrance A.E."/>
            <person name="Dou D."/>
            <person name="Dickerman A.W."/>
            <person name="Dubchak I.L."/>
            <person name="Garbelotto M."/>
            <person name="Gijzen M."/>
            <person name="Gordon S.G."/>
            <person name="Govers F."/>
            <person name="Grunwald N.J."/>
            <person name="Huang W."/>
            <person name="Ivors K.L."/>
            <person name="Jones R.W."/>
            <person name="Kamoun S."/>
            <person name="Krampis K."/>
            <person name="Lamour K.H."/>
            <person name="Lee M.K."/>
            <person name="McDonald W.H."/>
            <person name="Medina M."/>
            <person name="Meijer H.J."/>
            <person name="Nordberg E.K."/>
            <person name="Maclean D.J."/>
            <person name="Ospina-Giraldo M.D."/>
            <person name="Morris P.F."/>
            <person name="Phuntumart V."/>
            <person name="Putnam N.H."/>
            <person name="Rash S."/>
            <person name="Rose J.K."/>
            <person name="Sakihama Y."/>
            <person name="Salamov A.A."/>
            <person name="Savidor A."/>
            <person name="Scheuring C.F."/>
            <person name="Smith B.M."/>
            <person name="Sobral B.W."/>
            <person name="Terry A."/>
            <person name="Torto-Alalibo T.A."/>
            <person name="Win J."/>
            <person name="Xu Z."/>
            <person name="Zhang H."/>
            <person name="Grigoriev I.V."/>
            <person name="Rokhsar D.S."/>
            <person name="Boore J.L."/>
        </authorList>
    </citation>
    <scope>NUCLEOTIDE SEQUENCE [LARGE SCALE GENOMIC DNA]</scope>
    <source>
        <strain evidence="2 3">P6497</strain>
    </source>
</reference>
<feature type="compositionally biased region" description="Basic and acidic residues" evidence="1">
    <location>
        <begin position="181"/>
        <end position="191"/>
    </location>
</feature>
<feature type="compositionally biased region" description="Basic and acidic residues" evidence="1">
    <location>
        <begin position="142"/>
        <end position="155"/>
    </location>
</feature>
<feature type="compositionally biased region" description="Polar residues" evidence="1">
    <location>
        <begin position="7"/>
        <end position="24"/>
    </location>
</feature>
<feature type="region of interest" description="Disordered" evidence="1">
    <location>
        <begin position="1"/>
        <end position="210"/>
    </location>
</feature>
<dbReference type="KEGG" id="psoj:PHYSODRAFT_322319"/>
<accession>G4YG74</accession>
<feature type="compositionally biased region" description="Low complexity" evidence="1">
    <location>
        <begin position="113"/>
        <end position="122"/>
    </location>
</feature>
<dbReference type="Proteomes" id="UP000002640">
    <property type="component" value="Unassembled WGS sequence"/>
</dbReference>
<evidence type="ECO:0000313" key="2">
    <source>
        <dbReference type="EMBL" id="EGZ28686.1"/>
    </source>
</evidence>